<dbReference type="Gene3D" id="3.90.550.10">
    <property type="entry name" value="Spore Coat Polysaccharide Biosynthesis Protein SpsA, Chain A"/>
    <property type="match status" value="2"/>
</dbReference>
<name>A1BIV2_CHLPD</name>
<dbReference type="InterPro" id="IPR029044">
    <property type="entry name" value="Nucleotide-diphossugar_trans"/>
</dbReference>
<dbReference type="HOGENOM" id="CLU_013018_0_0_10"/>
<keyword evidence="2" id="KW-0808">Transferase</keyword>
<reference evidence="2 3" key="1">
    <citation type="submission" date="2006-12" db="EMBL/GenBank/DDBJ databases">
        <title>Complete sequence of Chlorobium phaeobacteroides DSM 266.</title>
        <authorList>
            <consortium name="US DOE Joint Genome Institute"/>
            <person name="Copeland A."/>
            <person name="Lucas S."/>
            <person name="Lapidus A."/>
            <person name="Barry K."/>
            <person name="Detter J.C."/>
            <person name="Glavina del Rio T."/>
            <person name="Hammon N."/>
            <person name="Israni S."/>
            <person name="Pitluck S."/>
            <person name="Goltsman E."/>
            <person name="Schmutz J."/>
            <person name="Larimer F."/>
            <person name="Land M."/>
            <person name="Hauser L."/>
            <person name="Mikhailova N."/>
            <person name="Li T."/>
            <person name="Overmann J."/>
            <person name="Bryant D.A."/>
            <person name="Richardson P."/>
        </authorList>
    </citation>
    <scope>NUCLEOTIDE SEQUENCE [LARGE SCALE GENOMIC DNA]</scope>
    <source>
        <strain evidence="2 3">DSM 266</strain>
    </source>
</reference>
<dbReference type="InterPro" id="IPR001173">
    <property type="entry name" value="Glyco_trans_2-like"/>
</dbReference>
<sequence>MCLLKDAIIHYSNKEYEKAKELFQIAGDRYGKNVVAANIYFCNKALNANHAVIADSFSKEKSYINSRLDPATILMLHQNGDIVLDDDQKNECILLYNKLTERKSEDADVKKIDPIPADWPTDLILSPIPESTNDFYWYLGRKARKNNKYSQIGLSVIVPTFNRSRILDITLACLVNQETEYPFEIVVADDGSKEAVIDIVKKYESIIDIKYIRQKDYGYQLCAVRNLGLRAAKYEFVAILDCDMAPNIKWVQSYMELLVENDDLALIGPRKYVDTNGLSASSFLDDKNLIELLPEVKTNNNVAGKDIESISVDWRLEHFNHTQNLRLCDTPFRYFSGGNVAFSRKWLNKAGWFDEEFTQWGGEDNEFGYRLYRQGCFFQAVAGGIAYHQEPPGKENETDRAAGKKVTVNLVHEKVPYFYRKYESDEKFKMYNVPLVSIYIPAYNCENYIVRCVESALNQTITDLEVCICNDGSTDNTLDVLYDAFGNNPRVHIIDKKNGGIGSASNTAVRMARGFYVGQLDSDDYLEPDAVELCLKEFLSDRSLVCVYTTNRNIKPDGSIIAKGYNWPHYSREKILTTMIIHHFRMFTIRSWNLTDGFDEQMSNAIDYDMFLKLSEVGKFKHINKICYNRLLHGENTSIKNLSIQKKNHFLAVNNSLKRQGINCYTYIPKEDGDGSRKYIYQHC</sequence>
<dbReference type="InterPro" id="IPR050834">
    <property type="entry name" value="Glycosyltransf_2"/>
</dbReference>
<protein>
    <submittedName>
        <fullName evidence="2">Glycosyl transferase, family 2</fullName>
    </submittedName>
</protein>
<proteinExistence type="predicted"/>
<dbReference type="EMBL" id="CP000492">
    <property type="protein sequence ID" value="ABL66329.1"/>
    <property type="molecule type" value="Genomic_DNA"/>
</dbReference>
<dbReference type="eggNOG" id="COG1215">
    <property type="taxonomic scope" value="Bacteria"/>
</dbReference>
<dbReference type="STRING" id="290317.Cpha266_2341"/>
<dbReference type="KEGG" id="cph:Cpha266_2341"/>
<accession>A1BIV2</accession>
<evidence type="ECO:0000259" key="1">
    <source>
        <dbReference type="Pfam" id="PF00535"/>
    </source>
</evidence>
<dbReference type="Proteomes" id="UP000008701">
    <property type="component" value="Chromosome"/>
</dbReference>
<dbReference type="PANTHER" id="PTHR43685:SF2">
    <property type="entry name" value="GLYCOSYLTRANSFERASE 2-LIKE DOMAIN-CONTAINING PROTEIN"/>
    <property type="match status" value="1"/>
</dbReference>
<dbReference type="AlphaFoldDB" id="A1BIV2"/>
<gene>
    <name evidence="2" type="ordered locus">Cpha266_2341</name>
</gene>
<evidence type="ECO:0000313" key="2">
    <source>
        <dbReference type="EMBL" id="ABL66329.1"/>
    </source>
</evidence>
<feature type="domain" description="Glycosyltransferase 2-like" evidence="1">
    <location>
        <begin position="437"/>
        <end position="585"/>
    </location>
</feature>
<dbReference type="BRENDA" id="2.4.1.175">
    <property type="organism ID" value="10371"/>
</dbReference>
<dbReference type="GO" id="GO:0016740">
    <property type="term" value="F:transferase activity"/>
    <property type="evidence" value="ECO:0007669"/>
    <property type="project" value="UniProtKB-KW"/>
</dbReference>
<dbReference type="RefSeq" id="WP_011746114.1">
    <property type="nucleotide sequence ID" value="NC_008639.1"/>
</dbReference>
<evidence type="ECO:0000313" key="3">
    <source>
        <dbReference type="Proteomes" id="UP000008701"/>
    </source>
</evidence>
<dbReference type="Pfam" id="PF00535">
    <property type="entry name" value="Glycos_transf_2"/>
    <property type="match status" value="2"/>
</dbReference>
<keyword evidence="3" id="KW-1185">Reference proteome</keyword>
<feature type="domain" description="Glycosyltransferase 2-like" evidence="1">
    <location>
        <begin position="155"/>
        <end position="348"/>
    </location>
</feature>
<organism evidence="2 3">
    <name type="scientific">Chlorobium phaeobacteroides (strain DSM 266 / SMG 266 / 2430)</name>
    <dbReference type="NCBI Taxonomy" id="290317"/>
    <lineage>
        <taxon>Bacteria</taxon>
        <taxon>Pseudomonadati</taxon>
        <taxon>Chlorobiota</taxon>
        <taxon>Chlorobiia</taxon>
        <taxon>Chlorobiales</taxon>
        <taxon>Chlorobiaceae</taxon>
        <taxon>Chlorobium/Pelodictyon group</taxon>
        <taxon>Chlorobium</taxon>
    </lineage>
</organism>
<dbReference type="eggNOG" id="COG1216">
    <property type="taxonomic scope" value="Bacteria"/>
</dbReference>
<dbReference type="PANTHER" id="PTHR43685">
    <property type="entry name" value="GLYCOSYLTRANSFERASE"/>
    <property type="match status" value="1"/>
</dbReference>
<dbReference type="CAZy" id="GT2">
    <property type="family name" value="Glycosyltransferase Family 2"/>
</dbReference>
<dbReference type="CDD" id="cd00761">
    <property type="entry name" value="Glyco_tranf_GTA_type"/>
    <property type="match status" value="1"/>
</dbReference>
<dbReference type="OrthoDB" id="6638511at2"/>
<dbReference type="SUPFAM" id="SSF53448">
    <property type="entry name" value="Nucleotide-diphospho-sugar transferases"/>
    <property type="match status" value="2"/>
</dbReference>
<dbReference type="CDD" id="cd06420">
    <property type="entry name" value="GT2_Chondriotin_Pol_N"/>
    <property type="match status" value="1"/>
</dbReference>